<comment type="caution">
    <text evidence="13">The sequence shown here is derived from an EMBL/GenBank/DDBJ whole genome shotgun (WGS) entry which is preliminary data.</text>
</comment>
<evidence type="ECO:0000256" key="10">
    <source>
        <dbReference type="ARBA" id="ARBA00029774"/>
    </source>
</evidence>
<evidence type="ECO:0000256" key="7">
    <source>
        <dbReference type="ARBA" id="ARBA00022695"/>
    </source>
</evidence>
<dbReference type="PANTHER" id="PTHR17490:SF16">
    <property type="entry name" value="THREONYLCARBAMOYL-AMP SYNTHASE"/>
    <property type="match status" value="1"/>
</dbReference>
<dbReference type="RefSeq" id="WP_209591334.1">
    <property type="nucleotide sequence ID" value="NZ_JAGGMV010000003.1"/>
</dbReference>
<dbReference type="PANTHER" id="PTHR17490">
    <property type="entry name" value="SUA5"/>
    <property type="match status" value="1"/>
</dbReference>
<evidence type="ECO:0000256" key="3">
    <source>
        <dbReference type="ARBA" id="ARBA00012584"/>
    </source>
</evidence>
<keyword evidence="6" id="KW-0819">tRNA processing</keyword>
<dbReference type="EMBL" id="JAGGMV010000003">
    <property type="protein sequence ID" value="MBP2201814.1"/>
    <property type="molecule type" value="Genomic_DNA"/>
</dbReference>
<keyword evidence="9" id="KW-0067">ATP-binding</keyword>
<gene>
    <name evidence="13" type="ORF">J3E07_001239</name>
</gene>
<evidence type="ECO:0000313" key="14">
    <source>
        <dbReference type="Proteomes" id="UP000740329"/>
    </source>
</evidence>
<evidence type="ECO:0000256" key="11">
    <source>
        <dbReference type="ARBA" id="ARBA00048366"/>
    </source>
</evidence>
<proteinExistence type="inferred from homology"/>
<evidence type="ECO:0000313" key="13">
    <source>
        <dbReference type="EMBL" id="MBP2201814.1"/>
    </source>
</evidence>
<keyword evidence="4" id="KW-0963">Cytoplasm</keyword>
<evidence type="ECO:0000256" key="2">
    <source>
        <dbReference type="ARBA" id="ARBA00007663"/>
    </source>
</evidence>
<dbReference type="GO" id="GO:0008033">
    <property type="term" value="P:tRNA processing"/>
    <property type="evidence" value="ECO:0007669"/>
    <property type="project" value="UniProtKB-KW"/>
</dbReference>
<evidence type="ECO:0000256" key="1">
    <source>
        <dbReference type="ARBA" id="ARBA00004496"/>
    </source>
</evidence>
<comment type="subcellular location">
    <subcellularLocation>
        <location evidence="1">Cytoplasm</location>
    </subcellularLocation>
</comment>
<evidence type="ECO:0000256" key="9">
    <source>
        <dbReference type="ARBA" id="ARBA00022840"/>
    </source>
</evidence>
<dbReference type="SUPFAM" id="SSF55821">
    <property type="entry name" value="YrdC/RibB"/>
    <property type="match status" value="1"/>
</dbReference>
<evidence type="ECO:0000256" key="8">
    <source>
        <dbReference type="ARBA" id="ARBA00022741"/>
    </source>
</evidence>
<dbReference type="GO" id="GO:0005524">
    <property type="term" value="F:ATP binding"/>
    <property type="evidence" value="ECO:0007669"/>
    <property type="project" value="UniProtKB-KW"/>
</dbReference>
<dbReference type="InterPro" id="IPR050156">
    <property type="entry name" value="TC-AMP_synthase_SUA5"/>
</dbReference>
<dbReference type="GO" id="GO:0061710">
    <property type="term" value="F:L-threonylcarbamoyladenylate synthase"/>
    <property type="evidence" value="ECO:0007669"/>
    <property type="project" value="UniProtKB-EC"/>
</dbReference>
<comment type="similarity">
    <text evidence="2">Belongs to the SUA5 family.</text>
</comment>
<dbReference type="GO" id="GO:0006450">
    <property type="term" value="P:regulation of translational fidelity"/>
    <property type="evidence" value="ECO:0007669"/>
    <property type="project" value="TreeGrafter"/>
</dbReference>
<feature type="domain" description="YrdC-like" evidence="12">
    <location>
        <begin position="9"/>
        <end position="189"/>
    </location>
</feature>
<dbReference type="Proteomes" id="UP000740329">
    <property type="component" value="Unassembled WGS sequence"/>
</dbReference>
<dbReference type="EC" id="2.7.7.87" evidence="3"/>
<reference evidence="13" key="1">
    <citation type="submission" date="2021-03" db="EMBL/GenBank/DDBJ databases">
        <title>Genomic Encyclopedia of Type Strains, Phase IV (KMG-V): Genome sequencing to study the core and pangenomes of soil and plant-associated prokaryotes.</title>
        <authorList>
            <person name="Whitman W."/>
        </authorList>
    </citation>
    <scope>NUCLEOTIDE SEQUENCE</scope>
    <source>
        <strain evidence="13">C4</strain>
    </source>
</reference>
<dbReference type="AlphaFoldDB" id="A0A8J7RPD1"/>
<dbReference type="NCBIfam" id="TIGR00057">
    <property type="entry name" value="L-threonylcarbamoyladenylate synthase"/>
    <property type="match status" value="1"/>
</dbReference>
<comment type="catalytic activity">
    <reaction evidence="11">
        <text>L-threonine + hydrogencarbonate + ATP = L-threonylcarbamoyladenylate + diphosphate + H2O</text>
        <dbReference type="Rhea" id="RHEA:36407"/>
        <dbReference type="ChEBI" id="CHEBI:15377"/>
        <dbReference type="ChEBI" id="CHEBI:17544"/>
        <dbReference type="ChEBI" id="CHEBI:30616"/>
        <dbReference type="ChEBI" id="CHEBI:33019"/>
        <dbReference type="ChEBI" id="CHEBI:57926"/>
        <dbReference type="ChEBI" id="CHEBI:73682"/>
        <dbReference type="EC" id="2.7.7.87"/>
    </reaction>
</comment>
<name>A0A8J7RPD1_METVO</name>
<dbReference type="InterPro" id="IPR006070">
    <property type="entry name" value="Sua5-like_dom"/>
</dbReference>
<evidence type="ECO:0000256" key="4">
    <source>
        <dbReference type="ARBA" id="ARBA00022490"/>
    </source>
</evidence>
<evidence type="ECO:0000256" key="5">
    <source>
        <dbReference type="ARBA" id="ARBA00022679"/>
    </source>
</evidence>
<keyword evidence="5 13" id="KW-0808">Transferase</keyword>
<dbReference type="GO" id="GO:0000049">
    <property type="term" value="F:tRNA binding"/>
    <property type="evidence" value="ECO:0007669"/>
    <property type="project" value="TreeGrafter"/>
</dbReference>
<dbReference type="Pfam" id="PF01300">
    <property type="entry name" value="Sua5_yciO_yrdC"/>
    <property type="match status" value="1"/>
</dbReference>
<dbReference type="GO" id="GO:0003725">
    <property type="term" value="F:double-stranded RNA binding"/>
    <property type="evidence" value="ECO:0007669"/>
    <property type="project" value="InterPro"/>
</dbReference>
<protein>
    <recommendedName>
        <fullName evidence="10">L-threonylcarbamoyladenylate synthase</fullName>
        <ecNumber evidence="3">2.7.7.87</ecNumber>
    </recommendedName>
    <alternativeName>
        <fullName evidence="10">L-threonylcarbamoyladenylate synthase</fullName>
    </alternativeName>
</protein>
<keyword evidence="8" id="KW-0547">Nucleotide-binding</keyword>
<keyword evidence="7 13" id="KW-0548">Nucleotidyltransferase</keyword>
<dbReference type="GO" id="GO:0005737">
    <property type="term" value="C:cytoplasm"/>
    <property type="evidence" value="ECO:0007669"/>
    <property type="project" value="UniProtKB-SubCell"/>
</dbReference>
<evidence type="ECO:0000259" key="12">
    <source>
        <dbReference type="PROSITE" id="PS51163"/>
    </source>
</evidence>
<sequence length="207" mass="23275">MKIIRKGVEITLNEAKKHLKNGEIALCPTDTIYGICGYALDKNVIDRIYKIKQRDESKPLSISLQKKSDIAKYAYISDISKTLIEKFLPGPITLILPKKESIPDYICKDYVGIRVPDSRIILELSEIPITSTSANISGRPSSYSISDIGKEIMDKVDIIIDDGDCEYKKPSTIIKITNNSLELIREGSISFKTILKELDLKNIIIKK</sequence>
<accession>A0A8J7RPD1</accession>
<dbReference type="Gene3D" id="3.90.870.10">
    <property type="entry name" value="DHBP synthase"/>
    <property type="match status" value="1"/>
</dbReference>
<organism evidence="13 14">
    <name type="scientific">Methanococcus voltae</name>
    <dbReference type="NCBI Taxonomy" id="2188"/>
    <lineage>
        <taxon>Archaea</taxon>
        <taxon>Methanobacteriati</taxon>
        <taxon>Methanobacteriota</taxon>
        <taxon>Methanomada group</taxon>
        <taxon>Methanococci</taxon>
        <taxon>Methanococcales</taxon>
        <taxon>Methanococcaceae</taxon>
        <taxon>Methanococcus</taxon>
    </lineage>
</organism>
<evidence type="ECO:0000256" key="6">
    <source>
        <dbReference type="ARBA" id="ARBA00022694"/>
    </source>
</evidence>
<dbReference type="PROSITE" id="PS51163">
    <property type="entry name" value="YRDC"/>
    <property type="match status" value="1"/>
</dbReference>
<dbReference type="InterPro" id="IPR017945">
    <property type="entry name" value="DHBP_synth_RibB-like_a/b_dom"/>
</dbReference>